<organism evidence="2 3">
    <name type="scientific">Candidatus Methanoperedens nitratireducens</name>
    <dbReference type="NCBI Taxonomy" id="1392998"/>
    <lineage>
        <taxon>Archaea</taxon>
        <taxon>Methanobacteriati</taxon>
        <taxon>Methanobacteriota</taxon>
        <taxon>Stenosarchaea group</taxon>
        <taxon>Methanomicrobia</taxon>
        <taxon>Methanosarcinales</taxon>
        <taxon>ANME-2 cluster</taxon>
        <taxon>Candidatus Methanoperedentaceae</taxon>
        <taxon>Candidatus Methanoperedens</taxon>
    </lineage>
</organism>
<comment type="caution">
    <text evidence="2">The sequence shown here is derived from an EMBL/GenBank/DDBJ whole genome shotgun (WGS) entry which is preliminary data.</text>
</comment>
<dbReference type="NCBIfam" id="NF011470">
    <property type="entry name" value="PRK14887.1"/>
    <property type="match status" value="1"/>
</dbReference>
<evidence type="ECO:0000313" key="2">
    <source>
        <dbReference type="EMBL" id="KCZ70417.1"/>
    </source>
</evidence>
<dbReference type="InterPro" id="IPR015419">
    <property type="entry name" value="CTAG/Pcc1"/>
</dbReference>
<dbReference type="OrthoDB" id="8982at2157"/>
<dbReference type="AlphaFoldDB" id="A0A062UZ48"/>
<gene>
    <name evidence="2" type="ORF">ANME2D_03332</name>
</gene>
<name>A0A062UZ48_9EURY</name>
<evidence type="ECO:0008006" key="4">
    <source>
        <dbReference type="Google" id="ProtNLM"/>
    </source>
</evidence>
<dbReference type="Proteomes" id="UP000027153">
    <property type="component" value="Unassembled WGS sequence"/>
</dbReference>
<keyword evidence="3" id="KW-1185">Reference proteome</keyword>
<dbReference type="EMBL" id="JMIY01000008">
    <property type="protein sequence ID" value="KCZ70417.1"/>
    <property type="molecule type" value="Genomic_DNA"/>
</dbReference>
<proteinExistence type="inferred from homology"/>
<accession>A0A062UZ48</accession>
<comment type="similarity">
    <text evidence="1">Belongs to the CTAG/PCC1 family.</text>
</comment>
<reference evidence="2 3" key="1">
    <citation type="journal article" date="2013" name="Nature">
        <title>Anaerobic oxidation of methane coupled to nitrate reduction in a novel archaeal lineage.</title>
        <authorList>
            <person name="Haroon M.F."/>
            <person name="Hu S."/>
            <person name="Shi Y."/>
            <person name="Imelfort M."/>
            <person name="Keller J."/>
            <person name="Hugenholtz P."/>
            <person name="Yuan Z."/>
            <person name="Tyson G.W."/>
        </authorList>
    </citation>
    <scope>NUCLEOTIDE SEQUENCE [LARGE SCALE GENOMIC DNA]</scope>
    <source>
        <strain evidence="2 3">ANME-2d</strain>
    </source>
</reference>
<dbReference type="Gene3D" id="3.30.310.50">
    <property type="entry name" value="Alpha-D-phosphohexomutase, C-terminal domain"/>
    <property type="match status" value="1"/>
</dbReference>
<dbReference type="Pfam" id="PF09341">
    <property type="entry name" value="Pcc1"/>
    <property type="match status" value="1"/>
</dbReference>
<evidence type="ECO:0000313" key="3">
    <source>
        <dbReference type="Proteomes" id="UP000027153"/>
    </source>
</evidence>
<dbReference type="RefSeq" id="WP_048093958.1">
    <property type="nucleotide sequence ID" value="NZ_JMIY01000008.1"/>
</dbReference>
<sequence length="84" mass="9509">MIVLAEFEFDLDGNAGIIYESLLPELGEDYQRTKSNLKLENNILILNVKASDIVSMRAALNGWLRLIKITYEMCCITSNTQVIN</sequence>
<protein>
    <recommendedName>
        <fullName evidence="4">KEOPS complex subunit Pcc1</fullName>
    </recommendedName>
</protein>
<evidence type="ECO:0000256" key="1">
    <source>
        <dbReference type="ARBA" id="ARBA00007073"/>
    </source>
</evidence>